<dbReference type="PANTHER" id="PTHR22916">
    <property type="entry name" value="GLYCOSYLTRANSFERASE"/>
    <property type="match status" value="1"/>
</dbReference>
<accession>A0ABS8FYT4</accession>
<dbReference type="SUPFAM" id="SSF53448">
    <property type="entry name" value="Nucleotide-diphospho-sugar transferases"/>
    <property type="match status" value="1"/>
</dbReference>
<dbReference type="Gene3D" id="3.90.550.10">
    <property type="entry name" value="Spore Coat Polysaccharide Biosynthesis Protein SpsA, Chain A"/>
    <property type="match status" value="1"/>
</dbReference>
<dbReference type="EMBL" id="JAJEQX010000023">
    <property type="protein sequence ID" value="MCC2255191.1"/>
    <property type="molecule type" value="Genomic_DNA"/>
</dbReference>
<sequence length="315" mass="37149">MTDDVMVSVQCITYNHEKYIRKALDGFVMQKTNFKFEVIVHDDASTDGTARIVQEYAEKYDFIIPILQSENQYSKGVNFQEKYIYPLMRGKYIAFCEGDDYWTDPYKLQTLYDYMSTHDECSMCCHAYENIIANTEKSIGEVHTLHSDGDIIMEKAIKYDNPTQVASQMFKRECIIYKPALFENRGVGDYMLLLYAATLGELHYIDKVMTRHRVASDGSWTNRVRKNKTLRTKHNDSMIEFLKDFDNYTSEKYHEYVLDKIEDYQFDSIMINRDYREIISHKKFRDVSTKRALLVKIGVVFPVLINHILDKHDYS</sequence>
<dbReference type="Pfam" id="PF00535">
    <property type="entry name" value="Glycos_transf_2"/>
    <property type="match status" value="1"/>
</dbReference>
<evidence type="ECO:0000313" key="3">
    <source>
        <dbReference type="Proteomes" id="UP001198151"/>
    </source>
</evidence>
<dbReference type="Proteomes" id="UP001198151">
    <property type="component" value="Unassembled WGS sequence"/>
</dbReference>
<proteinExistence type="predicted"/>
<gene>
    <name evidence="2" type="ORF">LKD70_12310</name>
</gene>
<keyword evidence="2" id="KW-0808">Transferase</keyword>
<feature type="domain" description="Glycosyltransferase 2-like" evidence="1">
    <location>
        <begin position="11"/>
        <end position="142"/>
    </location>
</feature>
<organism evidence="2 3">
    <name type="scientific">Ruminococcus turbiniformis</name>
    <dbReference type="NCBI Taxonomy" id="2881258"/>
    <lineage>
        <taxon>Bacteria</taxon>
        <taxon>Bacillati</taxon>
        <taxon>Bacillota</taxon>
        <taxon>Clostridia</taxon>
        <taxon>Eubacteriales</taxon>
        <taxon>Oscillospiraceae</taxon>
        <taxon>Ruminococcus</taxon>
    </lineage>
</organism>
<keyword evidence="2" id="KW-0328">Glycosyltransferase</keyword>
<dbReference type="EC" id="2.4.-.-" evidence="2"/>
<dbReference type="PANTHER" id="PTHR22916:SF3">
    <property type="entry name" value="UDP-GLCNAC:BETAGAL BETA-1,3-N-ACETYLGLUCOSAMINYLTRANSFERASE-LIKE PROTEIN 1"/>
    <property type="match status" value="1"/>
</dbReference>
<dbReference type="InterPro" id="IPR029044">
    <property type="entry name" value="Nucleotide-diphossugar_trans"/>
</dbReference>
<name>A0ABS8FYT4_9FIRM</name>
<dbReference type="InterPro" id="IPR001173">
    <property type="entry name" value="Glyco_trans_2-like"/>
</dbReference>
<dbReference type="GO" id="GO:0016757">
    <property type="term" value="F:glycosyltransferase activity"/>
    <property type="evidence" value="ECO:0007669"/>
    <property type="project" value="UniProtKB-KW"/>
</dbReference>
<evidence type="ECO:0000313" key="2">
    <source>
        <dbReference type="EMBL" id="MCC2255191.1"/>
    </source>
</evidence>
<keyword evidence="3" id="KW-1185">Reference proteome</keyword>
<reference evidence="2 3" key="1">
    <citation type="submission" date="2021-10" db="EMBL/GenBank/DDBJ databases">
        <title>Anaerobic single-cell dispensing facilitates the cultivation of human gut bacteria.</title>
        <authorList>
            <person name="Afrizal A."/>
        </authorList>
    </citation>
    <scope>NUCLEOTIDE SEQUENCE [LARGE SCALE GENOMIC DNA]</scope>
    <source>
        <strain evidence="2 3">CLA-AA-H200</strain>
    </source>
</reference>
<dbReference type="RefSeq" id="WP_227708271.1">
    <property type="nucleotide sequence ID" value="NZ_JAJEQX010000023.1"/>
</dbReference>
<evidence type="ECO:0000259" key="1">
    <source>
        <dbReference type="Pfam" id="PF00535"/>
    </source>
</evidence>
<protein>
    <submittedName>
        <fullName evidence="2">Glycosyltransferase</fullName>
        <ecNumber evidence="2">2.4.-.-</ecNumber>
    </submittedName>
</protein>
<comment type="caution">
    <text evidence="2">The sequence shown here is derived from an EMBL/GenBank/DDBJ whole genome shotgun (WGS) entry which is preliminary data.</text>
</comment>